<name>A0A0P6WFY2_9BACI</name>
<evidence type="ECO:0000313" key="4">
    <source>
        <dbReference type="Proteomes" id="UP000050398"/>
    </source>
</evidence>
<protein>
    <recommendedName>
        <fullName evidence="2">Adenylyltransferase AadA C-terminal domain-containing protein</fullName>
    </recommendedName>
</protein>
<gene>
    <name evidence="3" type="ORF">AM506_08935</name>
</gene>
<accession>A0A0P6WFY2</accession>
<sequence>MKDLPQIVDKVLLEYINLFNHYLPETLEGLYVHGSIALEAYVNDSSDIDFITVTKRRLSKEDSSALYRIHKTLQQKFQKPDMDGVYIVKDDIGKMDSSCKDENEMHAYFNNGELNFGEYFNFNPITWYVMKHKGIRVVGPEILSSISGPSSQELCQYVLHNMNTYWVRRLHSFEESIEEVKHYPTAMIDTEIEWSVLGVLRQYYTLKEASIISKQAAGQYGLQELPEEWHSLIREAMNIRSGVQGVDSVSNDIRVKQTIKFLKYVISLCNHMNVEHHIHRLDIR</sequence>
<dbReference type="InterPro" id="IPR043519">
    <property type="entry name" value="NT_sf"/>
</dbReference>
<dbReference type="GO" id="GO:0016740">
    <property type="term" value="F:transferase activity"/>
    <property type="evidence" value="ECO:0007669"/>
    <property type="project" value="UniProtKB-KW"/>
</dbReference>
<keyword evidence="1" id="KW-0808">Transferase</keyword>
<comment type="caution">
    <text evidence="3">The sequence shown here is derived from an EMBL/GenBank/DDBJ whole genome shotgun (WGS) entry which is preliminary data.</text>
</comment>
<dbReference type="Pfam" id="PF13427">
    <property type="entry name" value="AadA_C"/>
    <property type="match status" value="1"/>
</dbReference>
<evidence type="ECO:0000313" key="3">
    <source>
        <dbReference type="EMBL" id="KPL60166.1"/>
    </source>
</evidence>
<dbReference type="SUPFAM" id="SSF81301">
    <property type="entry name" value="Nucleotidyltransferase"/>
    <property type="match status" value="1"/>
</dbReference>
<evidence type="ECO:0000256" key="1">
    <source>
        <dbReference type="ARBA" id="ARBA00022679"/>
    </source>
</evidence>
<dbReference type="Proteomes" id="UP000050398">
    <property type="component" value="Unassembled WGS sequence"/>
</dbReference>
<dbReference type="RefSeq" id="WP_060672136.1">
    <property type="nucleotide sequence ID" value="NZ_JBCNGU010000018.1"/>
</dbReference>
<organism evidence="3 4">
    <name type="scientific">Rossellomorea vietnamensis</name>
    <dbReference type="NCBI Taxonomy" id="218284"/>
    <lineage>
        <taxon>Bacteria</taxon>
        <taxon>Bacillati</taxon>
        <taxon>Bacillota</taxon>
        <taxon>Bacilli</taxon>
        <taxon>Bacillales</taxon>
        <taxon>Bacillaceae</taxon>
        <taxon>Rossellomorea</taxon>
    </lineage>
</organism>
<dbReference type="PATRIC" id="fig|218284.4.peg.3428"/>
<dbReference type="InterPro" id="IPR025184">
    <property type="entry name" value="AadA_C"/>
</dbReference>
<evidence type="ECO:0000259" key="2">
    <source>
        <dbReference type="Pfam" id="PF13427"/>
    </source>
</evidence>
<dbReference type="AlphaFoldDB" id="A0A0P6WFY2"/>
<dbReference type="EMBL" id="LIXZ01000005">
    <property type="protein sequence ID" value="KPL60166.1"/>
    <property type="molecule type" value="Genomic_DNA"/>
</dbReference>
<feature type="domain" description="Adenylyltransferase AadA C-terminal" evidence="2">
    <location>
        <begin position="179"/>
        <end position="261"/>
    </location>
</feature>
<proteinExistence type="predicted"/>
<dbReference type="OrthoDB" id="1933376at2"/>
<reference evidence="3 4" key="1">
    <citation type="submission" date="2015-08" db="EMBL/GenBank/DDBJ databases">
        <title>Draft Genome Sequence of Bacillus vietnamensis UCD-SED5.</title>
        <authorList>
            <person name="Lee R.D."/>
            <person name="Jospin G."/>
            <person name="Lang J.M."/>
            <person name="Coil D.A."/>
            <person name="Eisen J.A."/>
        </authorList>
    </citation>
    <scope>NUCLEOTIDE SEQUENCE [LARGE SCALE GENOMIC DNA]</scope>
    <source>
        <strain evidence="3 4">UCD-SED5</strain>
    </source>
</reference>